<dbReference type="PANTHER" id="PTHR43179">
    <property type="entry name" value="RHAMNOSYLTRANSFERASE WBBL"/>
    <property type="match status" value="1"/>
</dbReference>
<dbReference type="RefSeq" id="WP_076958946.1">
    <property type="nucleotide sequence ID" value="NZ_MLCO01000202.1"/>
</dbReference>
<dbReference type="InterPro" id="IPR029044">
    <property type="entry name" value="Nucleotide-diphossugar_trans"/>
</dbReference>
<dbReference type="OrthoDB" id="9771846at2"/>
<reference evidence="4 5" key="1">
    <citation type="submission" date="2016-10" db="EMBL/GenBank/DDBJ databases">
        <title>Draft Genome sequence of Roseomonas sp. strain M3.</title>
        <authorList>
            <person name="Subhash Y."/>
            <person name="Lee S."/>
        </authorList>
    </citation>
    <scope>NUCLEOTIDE SEQUENCE [LARGE SCALE GENOMIC DNA]</scope>
    <source>
        <strain evidence="4 5">M3</strain>
    </source>
</reference>
<keyword evidence="3" id="KW-0808">Transferase</keyword>
<keyword evidence="2" id="KW-0328">Glycosyltransferase</keyword>
<comment type="similarity">
    <text evidence="1">Belongs to the glycosyltransferase 2 family.</text>
</comment>
<dbReference type="GO" id="GO:0016757">
    <property type="term" value="F:glycosyltransferase activity"/>
    <property type="evidence" value="ECO:0007669"/>
    <property type="project" value="UniProtKB-KW"/>
</dbReference>
<dbReference type="AlphaFoldDB" id="A0A1V2GZM5"/>
<dbReference type="PANTHER" id="PTHR43179:SF12">
    <property type="entry name" value="GALACTOFURANOSYLTRANSFERASE GLFT2"/>
    <property type="match status" value="1"/>
</dbReference>
<protein>
    <recommendedName>
        <fullName evidence="6">Rhamnosyltransferase</fullName>
    </recommendedName>
</protein>
<evidence type="ECO:0000256" key="2">
    <source>
        <dbReference type="ARBA" id="ARBA00022676"/>
    </source>
</evidence>
<proteinExistence type="inferred from homology"/>
<evidence type="ECO:0000313" key="4">
    <source>
        <dbReference type="EMBL" id="ONG50132.1"/>
    </source>
</evidence>
<evidence type="ECO:0000256" key="1">
    <source>
        <dbReference type="ARBA" id="ARBA00006739"/>
    </source>
</evidence>
<evidence type="ECO:0008006" key="6">
    <source>
        <dbReference type="Google" id="ProtNLM"/>
    </source>
</evidence>
<dbReference type="Proteomes" id="UP000188879">
    <property type="component" value="Unassembled WGS sequence"/>
</dbReference>
<comment type="caution">
    <text evidence="4">The sequence shown here is derived from an EMBL/GenBank/DDBJ whole genome shotgun (WGS) entry which is preliminary data.</text>
</comment>
<keyword evidence="5" id="KW-1185">Reference proteome</keyword>
<name>A0A1V2GZM5_9PROT</name>
<evidence type="ECO:0000313" key="5">
    <source>
        <dbReference type="Proteomes" id="UP000188879"/>
    </source>
</evidence>
<gene>
    <name evidence="4" type="ORF">BKE38_19305</name>
</gene>
<dbReference type="EMBL" id="MLCO01000202">
    <property type="protein sequence ID" value="ONG50132.1"/>
    <property type="molecule type" value="Genomic_DNA"/>
</dbReference>
<organism evidence="4 5">
    <name type="scientific">Teichococcus deserti</name>
    <dbReference type="NCBI Taxonomy" id="1817963"/>
    <lineage>
        <taxon>Bacteria</taxon>
        <taxon>Pseudomonadati</taxon>
        <taxon>Pseudomonadota</taxon>
        <taxon>Alphaproteobacteria</taxon>
        <taxon>Acetobacterales</taxon>
        <taxon>Roseomonadaceae</taxon>
        <taxon>Roseomonas</taxon>
    </lineage>
</organism>
<evidence type="ECO:0000256" key="3">
    <source>
        <dbReference type="ARBA" id="ARBA00022679"/>
    </source>
</evidence>
<dbReference type="Gene3D" id="3.90.550.10">
    <property type="entry name" value="Spore Coat Polysaccharide Biosynthesis Protein SpsA, Chain A"/>
    <property type="match status" value="1"/>
</dbReference>
<dbReference type="SUPFAM" id="SSF53448">
    <property type="entry name" value="Nucleotide-diphospho-sugar transferases"/>
    <property type="match status" value="1"/>
</dbReference>
<sequence length="306" mass="33168">MTARPAAPGLAAGIVLFHPEPDALAQTLAALAPGVDALYLFLNAPADEALRACLRRPLPAPVILLNDGRNLGLGTAYNRMAAAARAAGHATLLLLDQDSAPPPGMPAHLQAMHRRLRAAGECPAVIGPHPVAAEGSATKTPRLFLRHGSAPVDGARPLEFLISSGSLLDLAAFEAIGGFRDDFFIDAVDIEWCFRAWARHFSCWMVSGLAMPHRLGQGLVRVPLIGLQLARQPCFRLYTYARNQTAMLRLEHVPLRWKLKLFPYIALQAAIHCMIRRDTAALRAFARGIADGLARRMGPVRHRFVG</sequence>
<accession>A0A1V2GZM5</accession>